<accession>A0A100Y4I4</accession>
<feature type="chain" id="PRO_5007091213" description="Chaplin domain-containing protein" evidence="1">
    <location>
        <begin position="27"/>
        <end position="68"/>
    </location>
</feature>
<gene>
    <name evidence="2" type="ORF">ATE80_17745</name>
</gene>
<reference evidence="2 3" key="1">
    <citation type="submission" date="2015-11" db="EMBL/GenBank/DDBJ databases">
        <title>Genome-wide analysis reveals the secondary metabolome in Streptomyces kanasensis ZX01.</title>
        <authorList>
            <person name="Zhang G."/>
            <person name="Han L."/>
            <person name="Feng J."/>
            <person name="Zhang X."/>
        </authorList>
    </citation>
    <scope>NUCLEOTIDE SEQUENCE [LARGE SCALE GENOMIC DNA]</scope>
    <source>
        <strain evidence="2 3">ZX01</strain>
    </source>
</reference>
<evidence type="ECO:0008006" key="4">
    <source>
        <dbReference type="Google" id="ProtNLM"/>
    </source>
</evidence>
<proteinExistence type="predicted"/>
<comment type="caution">
    <text evidence="2">The sequence shown here is derived from an EMBL/GenBank/DDBJ whole genome shotgun (WGS) entry which is preliminary data.</text>
</comment>
<name>A0A100Y4I4_9ACTN</name>
<protein>
    <recommendedName>
        <fullName evidence="4">Chaplin domain-containing protein</fullName>
    </recommendedName>
</protein>
<evidence type="ECO:0000313" key="3">
    <source>
        <dbReference type="Proteomes" id="UP000054011"/>
    </source>
</evidence>
<keyword evidence="3" id="KW-1185">Reference proteome</keyword>
<keyword evidence="1" id="KW-0732">Signal</keyword>
<dbReference type="Proteomes" id="UP000054011">
    <property type="component" value="Unassembled WGS sequence"/>
</dbReference>
<dbReference type="RefSeq" id="WP_058943191.1">
    <property type="nucleotide sequence ID" value="NZ_LNSV01000044.1"/>
</dbReference>
<dbReference type="AlphaFoldDB" id="A0A100Y4I4"/>
<dbReference type="EMBL" id="LNSV01000044">
    <property type="protein sequence ID" value="KUH37546.1"/>
    <property type="molecule type" value="Genomic_DNA"/>
</dbReference>
<sequence>MKITRTLVLTGVLALAGAFSAGAAHADETNDHAHNGPRVALVNAGQIDDPMEDVLEHVAVLGRNVVSG</sequence>
<evidence type="ECO:0000313" key="2">
    <source>
        <dbReference type="EMBL" id="KUH37546.1"/>
    </source>
</evidence>
<dbReference type="OrthoDB" id="4308519at2"/>
<organism evidence="2 3">
    <name type="scientific">Streptomyces kanasensis</name>
    <dbReference type="NCBI Taxonomy" id="936756"/>
    <lineage>
        <taxon>Bacteria</taxon>
        <taxon>Bacillati</taxon>
        <taxon>Actinomycetota</taxon>
        <taxon>Actinomycetes</taxon>
        <taxon>Kitasatosporales</taxon>
        <taxon>Streptomycetaceae</taxon>
        <taxon>Streptomyces</taxon>
    </lineage>
</organism>
<feature type="signal peptide" evidence="1">
    <location>
        <begin position="1"/>
        <end position="26"/>
    </location>
</feature>
<evidence type="ECO:0000256" key="1">
    <source>
        <dbReference type="SAM" id="SignalP"/>
    </source>
</evidence>